<evidence type="ECO:0000259" key="2">
    <source>
        <dbReference type="PROSITE" id="PS50994"/>
    </source>
</evidence>
<reference evidence="3 4" key="1">
    <citation type="journal article" date="2014" name="Genome Announc.">
        <title>Genome Sequence of Bacillus simplex Strain P558, Isolated from a Human Fecal Sample.</title>
        <authorList>
            <person name="Croce O."/>
            <person name="Hugon P."/>
            <person name="Lagier J.C."/>
            <person name="Bibi F."/>
            <person name="Robert C."/>
            <person name="Azhar E.I."/>
            <person name="Raoult D."/>
            <person name="Fournier P.E."/>
        </authorList>
    </citation>
    <scope>NUCLEOTIDE SEQUENCE [LARGE SCALE GENOMIC DNA]</scope>
    <source>
        <strain evidence="3 4">P558</strain>
    </source>
</reference>
<evidence type="ECO:0000256" key="1">
    <source>
        <dbReference type="ARBA" id="ARBA00002286"/>
    </source>
</evidence>
<dbReference type="InterPro" id="IPR001584">
    <property type="entry name" value="Integrase_cat-core"/>
</dbReference>
<dbReference type="InterPro" id="IPR025948">
    <property type="entry name" value="HTH-like_dom"/>
</dbReference>
<dbReference type="InterPro" id="IPR048020">
    <property type="entry name" value="Transpos_IS3"/>
</dbReference>
<dbReference type="Pfam" id="PF13276">
    <property type="entry name" value="HTH_21"/>
    <property type="match status" value="1"/>
</dbReference>
<dbReference type="PANTHER" id="PTHR46889">
    <property type="entry name" value="TRANSPOSASE INSF FOR INSERTION SEQUENCE IS3B-RELATED"/>
    <property type="match status" value="1"/>
</dbReference>
<dbReference type="AlphaFoldDB" id="A0AAN2PI89"/>
<dbReference type="NCBIfam" id="NF033516">
    <property type="entry name" value="transpos_IS3"/>
    <property type="match status" value="1"/>
</dbReference>
<dbReference type="Gene3D" id="3.30.420.10">
    <property type="entry name" value="Ribonuclease H-like superfamily/Ribonuclease H"/>
    <property type="match status" value="1"/>
</dbReference>
<proteinExistence type="predicted"/>
<dbReference type="Pfam" id="PF13333">
    <property type="entry name" value="rve_2"/>
    <property type="match status" value="1"/>
</dbReference>
<accession>A0AAN2PI89</accession>
<dbReference type="EMBL" id="CCXW01000001">
    <property type="protein sequence ID" value="CEG33210.1"/>
    <property type="molecule type" value="Genomic_DNA"/>
</dbReference>
<gene>
    <name evidence="3" type="ORF">BN1180_03382</name>
</gene>
<evidence type="ECO:0000313" key="4">
    <source>
        <dbReference type="Proteomes" id="UP000182110"/>
    </source>
</evidence>
<comment type="function">
    <text evidence="1">Involved in the transposition of the insertion sequence.</text>
</comment>
<feature type="domain" description="Integrase catalytic" evidence="2">
    <location>
        <begin position="128"/>
        <end position="292"/>
    </location>
</feature>
<dbReference type="PROSITE" id="PS50994">
    <property type="entry name" value="INTEGRASE"/>
    <property type="match status" value="1"/>
</dbReference>
<dbReference type="Pfam" id="PF00665">
    <property type="entry name" value="rve"/>
    <property type="match status" value="1"/>
</dbReference>
<sequence>MLIEQIIRRYSLTNMFSYFCEMAEVSCSGYYAWQQAESIRFTLEEKDWQDYELIHKVFEGKKKKADALTIKMIVENDFFVTMNHKKIRRFMNKFNLKARIRQANPYKKMAKATHEHKVVPNLLNRKFNQGEPRKTFLTDITYVYWGSGQPAYLSCVKDAVTREIVAYHLSRSLKMDIVYRTLEKLADSLDELLHPEAMIHSDQGVHYTHPEFQRRVKKLGLIQSMSRKGNCWDNAPMESFFGHFKDEVDYSVCQTFEELHLIIEEYIEEYNTNRYQWSLNRMTPAQYGSHRLAV</sequence>
<organism evidence="3 4">
    <name type="scientific">Peribacillus simplex</name>
    <dbReference type="NCBI Taxonomy" id="1478"/>
    <lineage>
        <taxon>Bacteria</taxon>
        <taxon>Bacillati</taxon>
        <taxon>Bacillota</taxon>
        <taxon>Bacilli</taxon>
        <taxon>Bacillales</taxon>
        <taxon>Bacillaceae</taxon>
        <taxon>Peribacillus</taxon>
    </lineage>
</organism>
<dbReference type="InterPro" id="IPR050900">
    <property type="entry name" value="Transposase_IS3/IS150/IS904"/>
</dbReference>
<dbReference type="SUPFAM" id="SSF53098">
    <property type="entry name" value="Ribonuclease H-like"/>
    <property type="match status" value="1"/>
</dbReference>
<evidence type="ECO:0000313" key="3">
    <source>
        <dbReference type="EMBL" id="CEG33210.1"/>
    </source>
</evidence>
<dbReference type="InterPro" id="IPR036397">
    <property type="entry name" value="RNaseH_sf"/>
</dbReference>
<dbReference type="Proteomes" id="UP000182110">
    <property type="component" value="Unassembled WGS sequence"/>
</dbReference>
<dbReference type="GO" id="GO:0015074">
    <property type="term" value="P:DNA integration"/>
    <property type="evidence" value="ECO:0007669"/>
    <property type="project" value="InterPro"/>
</dbReference>
<protein>
    <submittedName>
        <fullName evidence="3">Transposase for insertion sequence element IS3 family protein</fullName>
    </submittedName>
</protein>
<comment type="caution">
    <text evidence="3">The sequence shown here is derived from an EMBL/GenBank/DDBJ whole genome shotgun (WGS) entry which is preliminary data.</text>
</comment>
<dbReference type="GO" id="GO:0003676">
    <property type="term" value="F:nucleic acid binding"/>
    <property type="evidence" value="ECO:0007669"/>
    <property type="project" value="InterPro"/>
</dbReference>
<keyword evidence="4" id="KW-1185">Reference proteome</keyword>
<dbReference type="PANTHER" id="PTHR46889:SF5">
    <property type="entry name" value="INTEGRASE PROTEIN"/>
    <property type="match status" value="1"/>
</dbReference>
<name>A0AAN2PI89_9BACI</name>
<dbReference type="InterPro" id="IPR012337">
    <property type="entry name" value="RNaseH-like_sf"/>
</dbReference>